<feature type="domain" description="PHD-type" evidence="7">
    <location>
        <begin position="306"/>
        <end position="429"/>
    </location>
</feature>
<dbReference type="SMART" id="SM00249">
    <property type="entry name" value="PHD"/>
    <property type="match status" value="4"/>
</dbReference>
<dbReference type="EMBL" id="JAUIZM010000005">
    <property type="protein sequence ID" value="KAK1384393.1"/>
    <property type="molecule type" value="Genomic_DNA"/>
</dbReference>
<dbReference type="CDD" id="cd15571">
    <property type="entry name" value="ePHD"/>
    <property type="match status" value="1"/>
</dbReference>
<reference evidence="8" key="1">
    <citation type="submission" date="2023-02" db="EMBL/GenBank/DDBJ databases">
        <title>Genome of toxic invasive species Heracleum sosnowskyi carries increased number of genes despite the absence of recent whole-genome duplications.</title>
        <authorList>
            <person name="Schelkunov M."/>
            <person name="Shtratnikova V."/>
            <person name="Makarenko M."/>
            <person name="Klepikova A."/>
            <person name="Omelchenko D."/>
            <person name="Novikova G."/>
            <person name="Obukhova E."/>
            <person name="Bogdanov V."/>
            <person name="Penin A."/>
            <person name="Logacheva M."/>
        </authorList>
    </citation>
    <scope>NUCLEOTIDE SEQUENCE</scope>
    <source>
        <strain evidence="8">Hsosn_3</strain>
        <tissue evidence="8">Leaf</tissue>
    </source>
</reference>
<feature type="region of interest" description="Disordered" evidence="5">
    <location>
        <begin position="1313"/>
        <end position="1365"/>
    </location>
</feature>
<gene>
    <name evidence="8" type="ORF">POM88_022128</name>
</gene>
<dbReference type="SUPFAM" id="SSF57903">
    <property type="entry name" value="FYVE/PHD zinc finger"/>
    <property type="match status" value="2"/>
</dbReference>
<feature type="domain" description="PHD-type" evidence="7">
    <location>
        <begin position="1087"/>
        <end position="1196"/>
    </location>
</feature>
<comment type="caution">
    <text evidence="8">The sequence shown here is derived from an EMBL/GenBank/DDBJ whole genome shotgun (WGS) entry which is preliminary data.</text>
</comment>
<dbReference type="PANTHER" id="PTHR13793">
    <property type="entry name" value="PHD FINGER PROTEINS"/>
    <property type="match status" value="1"/>
</dbReference>
<dbReference type="InterPro" id="IPR019786">
    <property type="entry name" value="Zinc_finger_PHD-type_CS"/>
</dbReference>
<evidence type="ECO:0000256" key="2">
    <source>
        <dbReference type="ARBA" id="ARBA00022771"/>
    </source>
</evidence>
<dbReference type="InterPro" id="IPR011011">
    <property type="entry name" value="Znf_FYVE_PHD"/>
</dbReference>
<evidence type="ECO:0000313" key="9">
    <source>
        <dbReference type="Proteomes" id="UP001237642"/>
    </source>
</evidence>
<dbReference type="InterPro" id="IPR034732">
    <property type="entry name" value="EPHD"/>
</dbReference>
<dbReference type="InterPro" id="IPR001965">
    <property type="entry name" value="Znf_PHD"/>
</dbReference>
<accession>A0AAD8MUI6</accession>
<dbReference type="InterPro" id="IPR019787">
    <property type="entry name" value="Znf_PHD-finger"/>
</dbReference>
<evidence type="ECO:0000313" key="8">
    <source>
        <dbReference type="EMBL" id="KAK1384393.1"/>
    </source>
</evidence>
<keyword evidence="3" id="KW-0862">Zinc</keyword>
<evidence type="ECO:0000256" key="1">
    <source>
        <dbReference type="ARBA" id="ARBA00022723"/>
    </source>
</evidence>
<name>A0AAD8MUI6_9APIA</name>
<sequence>MTGGRCLRRRKGIEIPTEEKIEIVKEEEKVVRSLDLFTQARKALSERSPFDFEDGVDVCTGNLPRELASLLSKRSDGRKRHRKSHSAGESKSQRLEKSRAAAFWAGKEGFFRGLSVSDIDKLCELSSLEFTESSECLLIPFVRNERTRTCSGGVNGNVSGGDKEVGVLTVVKDKCDEEFMEVDSAGVGVNVEDNDSGLKQQVSGLEWLLGSRSKIYLTSERPSKKRKLLGGDAGLEKLYVSSAVEGSSSLCHYCGLGDTVDQLNRLIVCGMCNMVVHKRCYGVQEDVSESWLCSWCMKRNQEQNSERPCLLCPKQGGALKPVQRGCGSDNGGSMEFAHLFCCQWMPELYVEDTTRMEPIMNFEGIKETRHKLICRLCKIRCGACVRCSNGTCRASFHPICAREARQRMEIWGKNGSDDVELRAFCSKHSEGQNNASIVQGDQSLLSSSDLTITNHQPVSSTMIKPHKIKISRRNGDVEGHLETSELDLDRVDCSASREGVLPDAASNPTCQLGCDGTQQPNSALILDKRSSEDVDTTESSNFQIILKKLMDQGKVNVNDVASQIGVSSEFLASNLIGDNLVPGLQRKIVEWMKNHAYIGPSQRSLKVRFKNLTKVEAIANDETDDGMVSESCIPDISVTSIPPRRRTKSDIRILKDGKALCLTDGISMTPNGARHLSRDEPASQSEESVPDTSQKILLEPAGSQDTLPSNSCKIEGEGSKLSYGAAFGSFRAEEGAVPEKSAAMDSITANSVCDTAVTCVPDLINVQSISSSYMHPTIQKTLSEMPNSAVRRLVIDENDGLRDRELSALEASFSSRSCNNQTDKLASPGPAYYFGPGLEQLARARRIGILEQSPADEVEGELIFFQQQLLHNALARKRFSDDLMLKILSNLPEEIDALGKQKWDAVQANKFLSELREVKKQGRKERRHKEAQAVLAAATAAAATSSRISSFRKDSQEESAHQDINPLKAKFSSGRAGLYSQQMPRAKETLSRLGTTRVSSEKNYDVVYSTSDFSKDHPRTCEICRRSETILNPILICTSCKIAVHLDCYRSVKDSGGPWCCELCEDLSSSRSFAAMAVNSWEKPYFLAECGLCGGTGGAFRKTTDGQWIHAFCAEWVLESTFKRGQANAVQGMETVSKGSEMCHICRRKQGVCIKCSYGHCQSSFHPFCARSAGFQMNLKTSGGKLQHKAYCEKHSLVERAKAETPKHGMEELKSFKPVRVELEKLRLLCERIIRREKLKRELVVCSHEILASNRQAASLSALACSSFCQTDVSSESATTLLKSCTDVYKLGNEAIQRSDDITVDSTAAGKSRMKFPVPVDNDQKTDDSSTSQQLCPSKPSDGASFSGKQIPSRPSSVASWSLPSETENSAKYIKHTETFEKELVMTSDQASMKNQRLPKGLVYVPILCLSSEKEAVPDACSTQELKSDE</sequence>
<feature type="region of interest" description="Disordered" evidence="5">
    <location>
        <begin position="670"/>
        <end position="692"/>
    </location>
</feature>
<dbReference type="Pfam" id="PF13832">
    <property type="entry name" value="zf-HC5HC2H_2"/>
    <property type="match status" value="2"/>
</dbReference>
<evidence type="ECO:0000259" key="7">
    <source>
        <dbReference type="PROSITE" id="PS51805"/>
    </source>
</evidence>
<feature type="compositionally biased region" description="Basic residues" evidence="5">
    <location>
        <begin position="76"/>
        <end position="85"/>
    </location>
</feature>
<dbReference type="Gene3D" id="3.30.40.10">
    <property type="entry name" value="Zinc/RING finger domain, C3HC4 (zinc finger)"/>
    <property type="match status" value="4"/>
</dbReference>
<keyword evidence="2 4" id="KW-0863">Zinc-finger</keyword>
<feature type="domain" description="PHD-type" evidence="6">
    <location>
        <begin position="1018"/>
        <end position="1067"/>
    </location>
</feature>
<evidence type="ECO:0000256" key="4">
    <source>
        <dbReference type="PROSITE-ProRule" id="PRU00146"/>
    </source>
</evidence>
<dbReference type="PANTHER" id="PTHR13793:SF107">
    <property type="entry name" value="BROMODOMAIN-CONTAINING PROTEIN HOMOLOG"/>
    <property type="match status" value="1"/>
</dbReference>
<keyword evidence="1" id="KW-0479">Metal-binding</keyword>
<dbReference type="PROSITE" id="PS51805">
    <property type="entry name" value="EPHD"/>
    <property type="match status" value="2"/>
</dbReference>
<keyword evidence="9" id="KW-1185">Reference proteome</keyword>
<evidence type="ECO:0000259" key="6">
    <source>
        <dbReference type="PROSITE" id="PS50016"/>
    </source>
</evidence>
<dbReference type="GO" id="GO:0005634">
    <property type="term" value="C:nucleus"/>
    <property type="evidence" value="ECO:0007669"/>
    <property type="project" value="UniProtKB-ARBA"/>
</dbReference>
<feature type="region of interest" description="Disordered" evidence="5">
    <location>
        <begin position="73"/>
        <end position="94"/>
    </location>
</feature>
<dbReference type="InterPro" id="IPR050701">
    <property type="entry name" value="Histone_Mod_Regulator"/>
</dbReference>
<dbReference type="Pfam" id="PF13831">
    <property type="entry name" value="PHD_2"/>
    <property type="match status" value="2"/>
</dbReference>
<dbReference type="InterPro" id="IPR013083">
    <property type="entry name" value="Znf_RING/FYVE/PHD"/>
</dbReference>
<reference evidence="8" key="2">
    <citation type="submission" date="2023-05" db="EMBL/GenBank/DDBJ databases">
        <authorList>
            <person name="Schelkunov M.I."/>
        </authorList>
    </citation>
    <scope>NUCLEOTIDE SEQUENCE</scope>
    <source>
        <strain evidence="8">Hsosn_3</strain>
        <tissue evidence="8">Leaf</tissue>
    </source>
</reference>
<organism evidence="8 9">
    <name type="scientific">Heracleum sosnowskyi</name>
    <dbReference type="NCBI Taxonomy" id="360622"/>
    <lineage>
        <taxon>Eukaryota</taxon>
        <taxon>Viridiplantae</taxon>
        <taxon>Streptophyta</taxon>
        <taxon>Embryophyta</taxon>
        <taxon>Tracheophyta</taxon>
        <taxon>Spermatophyta</taxon>
        <taxon>Magnoliopsida</taxon>
        <taxon>eudicotyledons</taxon>
        <taxon>Gunneridae</taxon>
        <taxon>Pentapetalae</taxon>
        <taxon>asterids</taxon>
        <taxon>campanulids</taxon>
        <taxon>Apiales</taxon>
        <taxon>Apiaceae</taxon>
        <taxon>Apioideae</taxon>
        <taxon>apioid superclade</taxon>
        <taxon>Tordylieae</taxon>
        <taxon>Tordyliinae</taxon>
        <taxon>Heracleum</taxon>
    </lineage>
</organism>
<dbReference type="Proteomes" id="UP001237642">
    <property type="component" value="Unassembled WGS sequence"/>
</dbReference>
<dbReference type="GO" id="GO:0006357">
    <property type="term" value="P:regulation of transcription by RNA polymerase II"/>
    <property type="evidence" value="ECO:0007669"/>
    <property type="project" value="TreeGrafter"/>
</dbReference>
<evidence type="ECO:0000256" key="3">
    <source>
        <dbReference type="ARBA" id="ARBA00022833"/>
    </source>
</evidence>
<dbReference type="GO" id="GO:0008270">
    <property type="term" value="F:zinc ion binding"/>
    <property type="evidence" value="ECO:0007669"/>
    <property type="project" value="UniProtKB-KW"/>
</dbReference>
<dbReference type="PROSITE" id="PS50016">
    <property type="entry name" value="ZF_PHD_2"/>
    <property type="match status" value="2"/>
</dbReference>
<feature type="compositionally biased region" description="Polar residues" evidence="5">
    <location>
        <begin position="682"/>
        <end position="692"/>
    </location>
</feature>
<dbReference type="CDD" id="cd15489">
    <property type="entry name" value="PHD_SF"/>
    <property type="match status" value="1"/>
</dbReference>
<dbReference type="PROSITE" id="PS01359">
    <property type="entry name" value="ZF_PHD_1"/>
    <property type="match status" value="2"/>
</dbReference>
<proteinExistence type="predicted"/>
<feature type="compositionally biased region" description="Polar residues" evidence="5">
    <location>
        <begin position="1347"/>
        <end position="1365"/>
    </location>
</feature>
<evidence type="ECO:0000256" key="5">
    <source>
        <dbReference type="SAM" id="MobiDB-lite"/>
    </source>
</evidence>
<feature type="domain" description="PHD-type" evidence="6">
    <location>
        <begin position="248"/>
        <end position="299"/>
    </location>
</feature>
<protein>
    <submittedName>
        <fullName evidence="8">Phd finger protein</fullName>
    </submittedName>
</protein>